<dbReference type="EMBL" id="QGKV02000832">
    <property type="protein sequence ID" value="KAF3544933.1"/>
    <property type="molecule type" value="Genomic_DNA"/>
</dbReference>
<name>A0ABQ7C0S2_BRACR</name>
<comment type="caution">
    <text evidence="2">The sequence shown here is derived from an EMBL/GenBank/DDBJ whole genome shotgun (WGS) entry which is preliminary data.</text>
</comment>
<sequence>MRSNVVFDETSYPYGEKKEEELPVVHPPVCLEVHDEDLQTEMMLDRGSSESVPASVEEQAPADVVEPRTEPVVGTLFIMYVAIFGSFWIVVLSDSLLNHKF</sequence>
<keyword evidence="3" id="KW-1185">Reference proteome</keyword>
<protein>
    <submittedName>
        <fullName evidence="2">Uncharacterized protein</fullName>
    </submittedName>
</protein>
<dbReference type="Proteomes" id="UP000266723">
    <property type="component" value="Unassembled WGS sequence"/>
</dbReference>
<gene>
    <name evidence="2" type="ORF">DY000_02006010</name>
</gene>
<evidence type="ECO:0000313" key="2">
    <source>
        <dbReference type="EMBL" id="KAF3544933.1"/>
    </source>
</evidence>
<keyword evidence="1" id="KW-0812">Transmembrane</keyword>
<evidence type="ECO:0000256" key="1">
    <source>
        <dbReference type="SAM" id="Phobius"/>
    </source>
</evidence>
<feature type="transmembrane region" description="Helical" evidence="1">
    <location>
        <begin position="77"/>
        <end position="97"/>
    </location>
</feature>
<keyword evidence="1" id="KW-1133">Transmembrane helix</keyword>
<organism evidence="2 3">
    <name type="scientific">Brassica cretica</name>
    <name type="common">Mustard</name>
    <dbReference type="NCBI Taxonomy" id="69181"/>
    <lineage>
        <taxon>Eukaryota</taxon>
        <taxon>Viridiplantae</taxon>
        <taxon>Streptophyta</taxon>
        <taxon>Embryophyta</taxon>
        <taxon>Tracheophyta</taxon>
        <taxon>Spermatophyta</taxon>
        <taxon>Magnoliopsida</taxon>
        <taxon>eudicotyledons</taxon>
        <taxon>Gunneridae</taxon>
        <taxon>Pentapetalae</taxon>
        <taxon>rosids</taxon>
        <taxon>malvids</taxon>
        <taxon>Brassicales</taxon>
        <taxon>Brassicaceae</taxon>
        <taxon>Brassiceae</taxon>
        <taxon>Brassica</taxon>
    </lineage>
</organism>
<reference evidence="2 3" key="1">
    <citation type="journal article" date="2020" name="BMC Genomics">
        <title>Intraspecific diversification of the crop wild relative Brassica cretica Lam. using demographic model selection.</title>
        <authorList>
            <person name="Kioukis A."/>
            <person name="Michalopoulou V.A."/>
            <person name="Briers L."/>
            <person name="Pirintsos S."/>
            <person name="Studholme D.J."/>
            <person name="Pavlidis P."/>
            <person name="Sarris P.F."/>
        </authorList>
    </citation>
    <scope>NUCLEOTIDE SEQUENCE [LARGE SCALE GENOMIC DNA]</scope>
    <source>
        <strain evidence="3">cv. PFS-1207/04</strain>
    </source>
</reference>
<proteinExistence type="predicted"/>
<keyword evidence="1" id="KW-0472">Membrane</keyword>
<evidence type="ECO:0000313" key="3">
    <source>
        <dbReference type="Proteomes" id="UP000266723"/>
    </source>
</evidence>
<accession>A0ABQ7C0S2</accession>